<dbReference type="RefSeq" id="WP_100346219.1">
    <property type="nucleotide sequence ID" value="NZ_PGFB01000008.1"/>
</dbReference>
<dbReference type="PANTHER" id="PTHR35369">
    <property type="entry name" value="BLR3025 PROTEIN-RELATED"/>
    <property type="match status" value="1"/>
</dbReference>
<evidence type="ECO:0000256" key="2">
    <source>
        <dbReference type="ARBA" id="ARBA00022763"/>
    </source>
</evidence>
<dbReference type="InterPro" id="IPR050356">
    <property type="entry name" value="SulA_CellDiv_inhibitor"/>
</dbReference>
<keyword evidence="6" id="KW-1185">Reference proteome</keyword>
<sequence length="544" mass="57622">MTRPGPSSSGPPRTLALWCPDWPVTAALSPYGTAHDLVAGSSTDVPIALVDRGEVFACSPAARREGVARGLRMREAQSRCSGLLVIPYDETVDNRAFEPVLAAIEEVVPGVQVMRPGSCVMRAQGPARYYGGERAAADRLLDRLEALGVAGARIGIADGLFAALQAARRPEPEPVFVVPGGESPAFLAPLPVRLLDRPELTTLLGRLGIHTLGDFAALSSDDVLDRFGGEGARLHALASGADGSAVVARTVPAELDRGIRFEPPLDRVDQVTFAVRQAADRFLDGLTAATLVCTTVRLEIETESGELSQRSWMHPRSFTAADVVDRVRWQLQGAGSSASELRSGIVAVRIVPESVDAIGNHEPGLWGGAADERIHHALSRVQSMLGHGAVLTAALGGGRTLAERQNLVPWGDRALLAAPGEPPWPGRLPPPLPGTLFETPRAARVLAADGSSVAVDSRGALTAEPAVFRCEGSAAARSEDMSTTPSPSPAGAAVTAWAGPWPLEERWWDDAHRSVHHLQLVDAEGTAWLLLLDDGAWFAEARYD</sequence>
<dbReference type="GO" id="GO:0006281">
    <property type="term" value="P:DNA repair"/>
    <property type="evidence" value="ECO:0007669"/>
    <property type="project" value="InterPro"/>
</dbReference>
<evidence type="ECO:0000313" key="6">
    <source>
        <dbReference type="Proteomes" id="UP000230161"/>
    </source>
</evidence>
<proteinExistence type="inferred from homology"/>
<dbReference type="Proteomes" id="UP000230161">
    <property type="component" value="Unassembled WGS sequence"/>
</dbReference>
<name>A0A2M9BB06_9MICO</name>
<dbReference type="EMBL" id="PGFB01000008">
    <property type="protein sequence ID" value="PJJ55128.1"/>
    <property type="molecule type" value="Genomic_DNA"/>
</dbReference>
<dbReference type="InterPro" id="IPR043128">
    <property type="entry name" value="Rev_trsase/Diguanyl_cyclase"/>
</dbReference>
<dbReference type="Gene3D" id="3.30.70.270">
    <property type="match status" value="1"/>
</dbReference>
<evidence type="ECO:0000256" key="1">
    <source>
        <dbReference type="ARBA" id="ARBA00010945"/>
    </source>
</evidence>
<dbReference type="Pfam" id="PF00817">
    <property type="entry name" value="IMS"/>
    <property type="match status" value="1"/>
</dbReference>
<feature type="domain" description="UmuC" evidence="4">
    <location>
        <begin position="44"/>
        <end position="193"/>
    </location>
</feature>
<comment type="caution">
    <text evidence="5">The sequence shown here is derived from an EMBL/GenBank/DDBJ whole genome shotgun (WGS) entry which is preliminary data.</text>
</comment>
<dbReference type="InterPro" id="IPR001126">
    <property type="entry name" value="UmuC"/>
</dbReference>
<accession>A0A2M9BB06</accession>
<dbReference type="OrthoDB" id="5244088at2"/>
<dbReference type="CDD" id="cd03468">
    <property type="entry name" value="PolY_like"/>
    <property type="match status" value="1"/>
</dbReference>
<reference evidence="5 6" key="1">
    <citation type="submission" date="2017-11" db="EMBL/GenBank/DDBJ databases">
        <title>Genomic Encyclopedia of Archaeal and Bacterial Type Strains, Phase II (KMG-II): From Individual Species to Whole Genera.</title>
        <authorList>
            <person name="Goeker M."/>
        </authorList>
    </citation>
    <scope>NUCLEOTIDE SEQUENCE [LARGE SCALE GENOMIC DNA]</scope>
    <source>
        <strain evidence="5 6">DSM 25625</strain>
    </source>
</reference>
<protein>
    <submittedName>
        <fullName evidence="5">Protein ImuB</fullName>
    </submittedName>
</protein>
<dbReference type="InterPro" id="IPR043502">
    <property type="entry name" value="DNA/RNA_pol_sf"/>
</dbReference>
<evidence type="ECO:0000259" key="4">
    <source>
        <dbReference type="PROSITE" id="PS50173"/>
    </source>
</evidence>
<dbReference type="PANTHER" id="PTHR35369:SF2">
    <property type="entry name" value="BLR3025 PROTEIN"/>
    <property type="match status" value="1"/>
</dbReference>
<dbReference type="SUPFAM" id="SSF56672">
    <property type="entry name" value="DNA/RNA polymerases"/>
    <property type="match status" value="1"/>
</dbReference>
<dbReference type="Gene3D" id="3.40.1170.60">
    <property type="match status" value="1"/>
</dbReference>
<keyword evidence="2" id="KW-0227">DNA damage</keyword>
<dbReference type="AlphaFoldDB" id="A0A2M9BB06"/>
<comment type="function">
    <text evidence="3">Poorly processive, error-prone DNA polymerase involved in untargeted mutagenesis. Copies undamaged DNA at stalled replication forks, which arise in vivo from mismatched or misaligned primer ends. These misaligned primers can be extended by PolIV. Exhibits no 3'-5' exonuclease (proofreading) activity. May be involved in translesional synthesis, in conjunction with the beta clamp from PolIII.</text>
</comment>
<dbReference type="PROSITE" id="PS50173">
    <property type="entry name" value="UMUC"/>
    <property type="match status" value="1"/>
</dbReference>
<gene>
    <name evidence="5" type="ORF">CLV54_3468</name>
</gene>
<evidence type="ECO:0000256" key="3">
    <source>
        <dbReference type="ARBA" id="ARBA00025589"/>
    </source>
</evidence>
<evidence type="ECO:0000313" key="5">
    <source>
        <dbReference type="EMBL" id="PJJ55128.1"/>
    </source>
</evidence>
<organism evidence="5 6">
    <name type="scientific">Compostimonas suwonensis</name>
    <dbReference type="NCBI Taxonomy" id="1048394"/>
    <lineage>
        <taxon>Bacteria</taxon>
        <taxon>Bacillati</taxon>
        <taxon>Actinomycetota</taxon>
        <taxon>Actinomycetes</taxon>
        <taxon>Micrococcales</taxon>
        <taxon>Microbacteriaceae</taxon>
        <taxon>Compostimonas</taxon>
    </lineage>
</organism>
<comment type="similarity">
    <text evidence="1">Belongs to the DNA polymerase type-Y family.</text>
</comment>